<name>A0A971M1P7_9BACT</name>
<dbReference type="SUPFAM" id="SSF55447">
    <property type="entry name" value="CO dehydrogenase flavoprotein C-terminal domain-like"/>
    <property type="match status" value="1"/>
</dbReference>
<evidence type="ECO:0000259" key="2">
    <source>
        <dbReference type="PROSITE" id="PS51387"/>
    </source>
</evidence>
<dbReference type="Pfam" id="PF00941">
    <property type="entry name" value="FAD_binding_5"/>
    <property type="match status" value="1"/>
</dbReference>
<dbReference type="Proteomes" id="UP000777265">
    <property type="component" value="Unassembled WGS sequence"/>
</dbReference>
<proteinExistence type="predicted"/>
<dbReference type="Gene3D" id="3.30.465.10">
    <property type="match status" value="1"/>
</dbReference>
<evidence type="ECO:0000256" key="1">
    <source>
        <dbReference type="ARBA" id="ARBA00022827"/>
    </source>
</evidence>
<reference evidence="3" key="2">
    <citation type="submission" date="2020-01" db="EMBL/GenBank/DDBJ databases">
        <authorList>
            <person name="Campanaro S."/>
        </authorList>
    </citation>
    <scope>NUCLEOTIDE SEQUENCE</scope>
    <source>
        <strain evidence="3">AS06rmzACSIP_7</strain>
    </source>
</reference>
<gene>
    <name evidence="3" type="ORF">GXY80_03220</name>
</gene>
<organism evidence="3 4">
    <name type="scientific">Syntrophorhabdus aromaticivorans</name>
    <dbReference type="NCBI Taxonomy" id="328301"/>
    <lineage>
        <taxon>Bacteria</taxon>
        <taxon>Pseudomonadati</taxon>
        <taxon>Thermodesulfobacteriota</taxon>
        <taxon>Syntrophorhabdia</taxon>
        <taxon>Syntrophorhabdales</taxon>
        <taxon>Syntrophorhabdaceae</taxon>
        <taxon>Syntrophorhabdus</taxon>
    </lineage>
</organism>
<reference evidence="3" key="1">
    <citation type="journal article" date="2020" name="Biotechnol. Biofuels">
        <title>New insights from the biogas microbiome by comprehensive genome-resolved metagenomics of nearly 1600 species originating from multiple anaerobic digesters.</title>
        <authorList>
            <person name="Campanaro S."/>
            <person name="Treu L."/>
            <person name="Rodriguez-R L.M."/>
            <person name="Kovalovszki A."/>
            <person name="Ziels R.M."/>
            <person name="Maus I."/>
            <person name="Zhu X."/>
            <person name="Kougias P.G."/>
            <person name="Basile A."/>
            <person name="Luo G."/>
            <person name="Schluter A."/>
            <person name="Konstantinidis K.T."/>
            <person name="Angelidaki I."/>
        </authorList>
    </citation>
    <scope>NUCLEOTIDE SEQUENCE</scope>
    <source>
        <strain evidence="3">AS06rmzACSIP_7</strain>
    </source>
</reference>
<dbReference type="Gene3D" id="3.30.390.50">
    <property type="entry name" value="CO dehydrogenase flavoprotein, C-terminal domain"/>
    <property type="match status" value="1"/>
</dbReference>
<protein>
    <recommendedName>
        <fullName evidence="2">FAD-binding PCMH-type domain-containing protein</fullName>
    </recommendedName>
</protein>
<dbReference type="InterPro" id="IPR036683">
    <property type="entry name" value="CO_DH_flav_C_dom_sf"/>
</dbReference>
<dbReference type="GO" id="GO:0071949">
    <property type="term" value="F:FAD binding"/>
    <property type="evidence" value="ECO:0007669"/>
    <property type="project" value="InterPro"/>
</dbReference>
<dbReference type="InterPro" id="IPR016169">
    <property type="entry name" value="FAD-bd_PCMH_sub2"/>
</dbReference>
<evidence type="ECO:0000313" key="3">
    <source>
        <dbReference type="EMBL" id="NLW34482.1"/>
    </source>
</evidence>
<comment type="caution">
    <text evidence="3">The sequence shown here is derived from an EMBL/GenBank/DDBJ whole genome shotgun (WGS) entry which is preliminary data.</text>
</comment>
<dbReference type="InterPro" id="IPR005107">
    <property type="entry name" value="CO_DH_flav_C"/>
</dbReference>
<dbReference type="InterPro" id="IPR016166">
    <property type="entry name" value="FAD-bd_PCMH"/>
</dbReference>
<accession>A0A971M1P7</accession>
<dbReference type="InterPro" id="IPR051312">
    <property type="entry name" value="Diverse_Substr_Oxidored"/>
</dbReference>
<dbReference type="Gene3D" id="3.30.43.10">
    <property type="entry name" value="Uridine Diphospho-n-acetylenolpyruvylglucosamine Reductase, domain 2"/>
    <property type="match status" value="1"/>
</dbReference>
<dbReference type="GO" id="GO:0016491">
    <property type="term" value="F:oxidoreductase activity"/>
    <property type="evidence" value="ECO:0007669"/>
    <property type="project" value="InterPro"/>
</dbReference>
<dbReference type="InterPro" id="IPR036318">
    <property type="entry name" value="FAD-bd_PCMH-like_sf"/>
</dbReference>
<dbReference type="AlphaFoldDB" id="A0A971M1P7"/>
<dbReference type="PANTHER" id="PTHR42659:SF9">
    <property type="entry name" value="XANTHINE DEHYDROGENASE FAD-BINDING SUBUNIT XDHB-RELATED"/>
    <property type="match status" value="1"/>
</dbReference>
<feature type="domain" description="FAD-binding PCMH-type" evidence="2">
    <location>
        <begin position="1"/>
        <end position="175"/>
    </location>
</feature>
<keyword evidence="1" id="KW-0285">Flavoprotein</keyword>
<dbReference type="EMBL" id="JAAYEE010000057">
    <property type="protein sequence ID" value="NLW34482.1"/>
    <property type="molecule type" value="Genomic_DNA"/>
</dbReference>
<dbReference type="Pfam" id="PF03450">
    <property type="entry name" value="CO_deh_flav_C"/>
    <property type="match status" value="1"/>
</dbReference>
<dbReference type="SMART" id="SM01092">
    <property type="entry name" value="CO_deh_flav_C"/>
    <property type="match status" value="1"/>
</dbReference>
<keyword evidence="1" id="KW-0274">FAD</keyword>
<sequence>MSTYELHTPRNIKEAVEMMSSLDEEAYYISGGTKLIPLIGRNKIAPKHLISLKEMPDLRNIKREKGLRLGSGTTLFEVAHDEFIRRHYSALFDATHELGPREIRKIATLGGSICGTTPSMHLVCSLLLFDPDVAVAGMDPPTHQYGTGVQGGFLYGRFMGIDRFIVDVGQPPLKKQEFVKEFVLPPLWEKTGSAYIKVSQKKAKDLGILAAGVRIRVSAGEGLPQSRNVFAGMGALSDIFSALESWKVKCEEVLILLGRPEEPPIRFRNAEDILKGNAVSPGIFDEVIGTVLADMAPATGTTAEAWYRREIAKILISRALVKAIDRALWPDEKIRPENTW</sequence>
<dbReference type="PANTHER" id="PTHR42659">
    <property type="entry name" value="XANTHINE DEHYDROGENASE SUBUNIT C-RELATED"/>
    <property type="match status" value="1"/>
</dbReference>
<dbReference type="InterPro" id="IPR016167">
    <property type="entry name" value="FAD-bd_PCMH_sub1"/>
</dbReference>
<evidence type="ECO:0000313" key="4">
    <source>
        <dbReference type="Proteomes" id="UP000777265"/>
    </source>
</evidence>
<dbReference type="PROSITE" id="PS51387">
    <property type="entry name" value="FAD_PCMH"/>
    <property type="match status" value="1"/>
</dbReference>
<dbReference type="InterPro" id="IPR002346">
    <property type="entry name" value="Mopterin_DH_FAD-bd"/>
</dbReference>
<dbReference type="SUPFAM" id="SSF56176">
    <property type="entry name" value="FAD-binding/transporter-associated domain-like"/>
    <property type="match status" value="1"/>
</dbReference>